<name>A0AA88SQZ1_CHASR</name>
<comment type="caution">
    <text evidence="2">The sequence shown here is derived from an EMBL/GenBank/DDBJ whole genome shotgun (WGS) entry which is preliminary data.</text>
</comment>
<feature type="region of interest" description="Disordered" evidence="1">
    <location>
        <begin position="105"/>
        <end position="144"/>
    </location>
</feature>
<dbReference type="AlphaFoldDB" id="A0AA88SQZ1"/>
<dbReference type="Pfam" id="PF15394">
    <property type="entry name" value="DUF4616"/>
    <property type="match status" value="1"/>
</dbReference>
<evidence type="ECO:0000313" key="2">
    <source>
        <dbReference type="EMBL" id="KAK2844992.1"/>
    </source>
</evidence>
<dbReference type="PANTHER" id="PTHR14375:SF2">
    <property type="entry name" value="SIMILAR TO RIKEN CDNA 4931414P19"/>
    <property type="match status" value="1"/>
</dbReference>
<feature type="compositionally biased region" description="Basic residues" evidence="1">
    <location>
        <begin position="264"/>
        <end position="278"/>
    </location>
</feature>
<accession>A0AA88SQZ1</accession>
<keyword evidence="3" id="KW-1185">Reference proteome</keyword>
<evidence type="ECO:0000256" key="1">
    <source>
        <dbReference type="SAM" id="MobiDB-lite"/>
    </source>
</evidence>
<dbReference type="InterPro" id="IPR028101">
    <property type="entry name" value="DUF4616"/>
</dbReference>
<sequence>MSSASCFFRSVMCSARNRKVLENQRMVAGRDEDVRRLEGSGRELDAGAEQEAARRGRVTCRWGKGNKTATKTSSAQLTRVTSRVAVNVGAATPAHISPKCHETAETFPHQHARSETPSSEGDGAAGGQLLGCTTSPGTEDTSDSETVIKWECNTVIILKQTFACPPCTVRRNFRYSKPDLAAQGAAMKSLARSRQRRKRAKCSVRRGRDVWTGIAIDVMSDEEDGTCEGVSGSVVRPPYFRSQALTEPCANLQARVESNPKYTATHHRHLQIGPRSHRLPPNTQDSDAAKKKTFQGSSDASHPVVG</sequence>
<dbReference type="PANTHER" id="PTHR14375">
    <property type="entry name" value="SIMILAR TO RIKEN CDNA 4931414P19"/>
    <property type="match status" value="1"/>
</dbReference>
<proteinExistence type="predicted"/>
<feature type="region of interest" description="Disordered" evidence="1">
    <location>
        <begin position="262"/>
        <end position="306"/>
    </location>
</feature>
<organism evidence="2 3">
    <name type="scientific">Channa striata</name>
    <name type="common">Snakehead murrel</name>
    <name type="synonym">Ophicephalus striatus</name>
    <dbReference type="NCBI Taxonomy" id="64152"/>
    <lineage>
        <taxon>Eukaryota</taxon>
        <taxon>Metazoa</taxon>
        <taxon>Chordata</taxon>
        <taxon>Craniata</taxon>
        <taxon>Vertebrata</taxon>
        <taxon>Euteleostomi</taxon>
        <taxon>Actinopterygii</taxon>
        <taxon>Neopterygii</taxon>
        <taxon>Teleostei</taxon>
        <taxon>Neoteleostei</taxon>
        <taxon>Acanthomorphata</taxon>
        <taxon>Anabantaria</taxon>
        <taxon>Anabantiformes</taxon>
        <taxon>Channoidei</taxon>
        <taxon>Channidae</taxon>
        <taxon>Channa</taxon>
    </lineage>
</organism>
<evidence type="ECO:0000313" key="3">
    <source>
        <dbReference type="Proteomes" id="UP001187415"/>
    </source>
</evidence>
<dbReference type="Proteomes" id="UP001187415">
    <property type="component" value="Unassembled WGS sequence"/>
</dbReference>
<reference evidence="2" key="1">
    <citation type="submission" date="2023-07" db="EMBL/GenBank/DDBJ databases">
        <title>Chromosome-level Genome Assembly of Striped Snakehead (Channa striata).</title>
        <authorList>
            <person name="Liu H."/>
        </authorList>
    </citation>
    <scope>NUCLEOTIDE SEQUENCE</scope>
    <source>
        <strain evidence="2">Gz</strain>
        <tissue evidence="2">Muscle</tissue>
    </source>
</reference>
<gene>
    <name evidence="2" type="ORF">Q5P01_011651</name>
</gene>
<dbReference type="EMBL" id="JAUPFM010000008">
    <property type="protein sequence ID" value="KAK2844992.1"/>
    <property type="molecule type" value="Genomic_DNA"/>
</dbReference>
<protein>
    <submittedName>
        <fullName evidence="2">Uncharacterized protein</fullName>
    </submittedName>
</protein>